<gene>
    <name evidence="2" type="ORF">WFZ85_07945</name>
</gene>
<keyword evidence="1" id="KW-0732">Signal</keyword>
<sequence>MKYLNFSLFFIFFTTTCFSQDIVKTSAPDTISNWEKKNMLGLDISQIAFVNWNAGGINSISGLLKGHFIRNYRKNNLKWSNEMIFRYGINKQEGVELRKTDDVFSLNSTVGYKKSENSNWYTTGRFSFNTQFTNGYAYPNTDNPISRLFAPAYVFLGIGSEYANKEKKLNVYISPLTMKTTFVLDRNLANQGAFGVQKAVVDTAGNIIQDGEFYRLELGFLLTSSYKKEIYKNIFWDNRISLYSDYINRFGNIDVDWQMQLDLVVNKYVRANIGAHFIYDDDIKAKEEVNGEQITVGPKLQFKQLLGVGVVYSF</sequence>
<organism evidence="2 3">
    <name type="scientific">Flavobacterium aureirubrum</name>
    <dbReference type="NCBI Taxonomy" id="3133147"/>
    <lineage>
        <taxon>Bacteria</taxon>
        <taxon>Pseudomonadati</taxon>
        <taxon>Bacteroidota</taxon>
        <taxon>Flavobacteriia</taxon>
        <taxon>Flavobacteriales</taxon>
        <taxon>Flavobacteriaceae</taxon>
        <taxon>Flavobacterium</taxon>
    </lineage>
</organism>
<proteinExistence type="predicted"/>
<evidence type="ECO:0000313" key="3">
    <source>
        <dbReference type="Proteomes" id="UP001460072"/>
    </source>
</evidence>
<protein>
    <submittedName>
        <fullName evidence="2">DUF3078 domain-containing protein</fullName>
    </submittedName>
</protein>
<evidence type="ECO:0000256" key="1">
    <source>
        <dbReference type="SAM" id="SignalP"/>
    </source>
</evidence>
<name>A0ABU9N553_9FLAO</name>
<comment type="caution">
    <text evidence="2">The sequence shown here is derived from an EMBL/GenBank/DDBJ whole genome shotgun (WGS) entry which is preliminary data.</text>
</comment>
<feature type="signal peptide" evidence="1">
    <location>
        <begin position="1"/>
        <end position="19"/>
    </location>
</feature>
<keyword evidence="3" id="KW-1185">Reference proteome</keyword>
<reference evidence="2 3" key="1">
    <citation type="submission" date="2024-03" db="EMBL/GenBank/DDBJ databases">
        <title>Two novel species of the genus Flavobacterium exhibiting potentially degradation of complex polysaccharides.</title>
        <authorList>
            <person name="Lian X."/>
        </authorList>
    </citation>
    <scope>NUCLEOTIDE SEQUENCE [LARGE SCALE GENOMIC DNA]</scope>
    <source>
        <strain evidence="3">j3</strain>
    </source>
</reference>
<accession>A0ABU9N553</accession>
<dbReference type="InterPro" id="IPR021428">
    <property type="entry name" value="DUF3078"/>
</dbReference>
<feature type="chain" id="PRO_5046238303" evidence="1">
    <location>
        <begin position="20"/>
        <end position="314"/>
    </location>
</feature>
<dbReference type="RefSeq" id="WP_342695752.1">
    <property type="nucleotide sequence ID" value="NZ_JBCGDO010000008.1"/>
</dbReference>
<dbReference type="Proteomes" id="UP001460072">
    <property type="component" value="Unassembled WGS sequence"/>
</dbReference>
<dbReference type="EMBL" id="JBCGDO010000008">
    <property type="protein sequence ID" value="MEM0542546.1"/>
    <property type="molecule type" value="Genomic_DNA"/>
</dbReference>
<evidence type="ECO:0000313" key="2">
    <source>
        <dbReference type="EMBL" id="MEM0542546.1"/>
    </source>
</evidence>
<dbReference type="Pfam" id="PF11276">
    <property type="entry name" value="DUF3078"/>
    <property type="match status" value="1"/>
</dbReference>